<feature type="region of interest" description="Disordered" evidence="5">
    <location>
        <begin position="1"/>
        <end position="29"/>
    </location>
</feature>
<keyword evidence="7" id="KW-1185">Reference proteome</keyword>
<dbReference type="SUPFAM" id="SSF51735">
    <property type="entry name" value="NAD(P)-binding Rossmann-fold domains"/>
    <property type="match status" value="1"/>
</dbReference>
<keyword evidence="2" id="KW-0560">Oxidoreductase</keyword>
<dbReference type="PANTHER" id="PTHR44169:SF6">
    <property type="entry name" value="NADPH-DEPENDENT 1-ACYLDIHYDROXYACETONE PHOSPHATE REDUCTASE"/>
    <property type="match status" value="1"/>
</dbReference>
<dbReference type="GO" id="GO:0004806">
    <property type="term" value="F:triacylglycerol lipase activity"/>
    <property type="evidence" value="ECO:0000318"/>
    <property type="project" value="GO_Central"/>
</dbReference>
<evidence type="ECO:0008006" key="8">
    <source>
        <dbReference type="Google" id="ProtNLM"/>
    </source>
</evidence>
<evidence type="ECO:0000256" key="4">
    <source>
        <dbReference type="RuleBase" id="RU000363"/>
    </source>
</evidence>
<gene>
    <name evidence="6" type="ORF">NEMVEDRAFT_v1g165005</name>
</gene>
<dbReference type="GO" id="GO:0005783">
    <property type="term" value="C:endoplasmic reticulum"/>
    <property type="evidence" value="ECO:0000318"/>
    <property type="project" value="GO_Central"/>
</dbReference>
<dbReference type="KEGG" id="nve:5514609"/>
<dbReference type="InterPro" id="IPR020904">
    <property type="entry name" value="Sc_DH/Rdtase_CS"/>
</dbReference>
<dbReference type="GO" id="GO:0005811">
    <property type="term" value="C:lipid droplet"/>
    <property type="evidence" value="ECO:0000318"/>
    <property type="project" value="GO_Central"/>
</dbReference>
<dbReference type="eggNOG" id="KOG1205">
    <property type="taxonomic scope" value="Eukaryota"/>
</dbReference>
<name>A7S0P8_NEMVE</name>
<sequence length="323" mass="34803">MGSGSSKRAVSPKSAQSTTNSPQTVQAEEFTEDKSQRVVLVTGCSSGIGLALAVLLSHDADKRFKVYATMRNLVKKDALLEKCSGVVGDLLNIKELDVCSDESVKAVVAEIVEKEGRIDVLVNNAGIGLFCVPECATTDAISKVFEPNVYGLMRMTNAVIPHMKKQRAGHVVNIGSVLGVVGTPFSEIYCASKFAVEGYAEAMAPVLGKFNIKTTIIEPGPVATNFASNAKAIRDEVDISGTDEQTQALLKSALTKMYHSLTNYGQTPEEIAELTKKALLLKRPPLRLQTNSKYRPDQVAAKLSDPSGNKIVELSTSYFFPEQ</sequence>
<reference evidence="6 7" key="1">
    <citation type="journal article" date="2007" name="Science">
        <title>Sea anemone genome reveals ancestral eumetazoan gene repertoire and genomic organization.</title>
        <authorList>
            <person name="Putnam N.H."/>
            <person name="Srivastava M."/>
            <person name="Hellsten U."/>
            <person name="Dirks B."/>
            <person name="Chapman J."/>
            <person name="Salamov A."/>
            <person name="Terry A."/>
            <person name="Shapiro H."/>
            <person name="Lindquist E."/>
            <person name="Kapitonov V.V."/>
            <person name="Jurka J."/>
            <person name="Genikhovich G."/>
            <person name="Grigoriev I.V."/>
            <person name="Lucas S.M."/>
            <person name="Steele R.E."/>
            <person name="Finnerty J.R."/>
            <person name="Technau U."/>
            <person name="Martindale M.Q."/>
            <person name="Rokhsar D.S."/>
        </authorList>
    </citation>
    <scope>NUCLEOTIDE SEQUENCE [LARGE SCALE GENOMIC DNA]</scope>
    <source>
        <strain evidence="7">CH2 X CH6</strain>
    </source>
</reference>
<comment type="similarity">
    <text evidence="1 4">Belongs to the short-chain dehydrogenases/reductases (SDR) family.</text>
</comment>
<dbReference type="PRINTS" id="PR00081">
    <property type="entry name" value="GDHRDH"/>
</dbReference>
<dbReference type="GO" id="GO:0000140">
    <property type="term" value="F:acylglycerone-phosphate reductase (NADP+) activity"/>
    <property type="evidence" value="ECO:0000318"/>
    <property type="project" value="GO_Central"/>
</dbReference>
<dbReference type="PRINTS" id="PR00080">
    <property type="entry name" value="SDRFAMILY"/>
</dbReference>
<dbReference type="AlphaFoldDB" id="A7S0P8"/>
<evidence type="ECO:0000256" key="2">
    <source>
        <dbReference type="ARBA" id="ARBA00023002"/>
    </source>
</evidence>
<organism evidence="6 7">
    <name type="scientific">Nematostella vectensis</name>
    <name type="common">Starlet sea anemone</name>
    <dbReference type="NCBI Taxonomy" id="45351"/>
    <lineage>
        <taxon>Eukaryota</taxon>
        <taxon>Metazoa</taxon>
        <taxon>Cnidaria</taxon>
        <taxon>Anthozoa</taxon>
        <taxon>Hexacorallia</taxon>
        <taxon>Actiniaria</taxon>
        <taxon>Edwardsiidae</taxon>
        <taxon>Nematostella</taxon>
    </lineage>
</organism>
<dbReference type="InterPro" id="IPR036291">
    <property type="entry name" value="NAD(P)-bd_dom_sf"/>
</dbReference>
<dbReference type="PhylomeDB" id="A7S0P8"/>
<evidence type="ECO:0000313" key="7">
    <source>
        <dbReference type="Proteomes" id="UP000001593"/>
    </source>
</evidence>
<evidence type="ECO:0000256" key="1">
    <source>
        <dbReference type="ARBA" id="ARBA00006484"/>
    </source>
</evidence>
<dbReference type="GO" id="GO:0019433">
    <property type="term" value="P:triglyceride catabolic process"/>
    <property type="evidence" value="ECO:0000318"/>
    <property type="project" value="GO_Central"/>
</dbReference>
<accession>A7S0P8</accession>
<dbReference type="FunFam" id="3.40.50.720:FF:000323">
    <property type="entry name" value="Estradiol 17-beta-dehydrogenase 1"/>
    <property type="match status" value="1"/>
</dbReference>
<dbReference type="PROSITE" id="PS00061">
    <property type="entry name" value="ADH_SHORT"/>
    <property type="match status" value="1"/>
</dbReference>
<dbReference type="InParanoid" id="A7S0P8"/>
<evidence type="ECO:0000256" key="3">
    <source>
        <dbReference type="ARBA" id="ARBA00023098"/>
    </source>
</evidence>
<feature type="compositionally biased region" description="Polar residues" evidence="5">
    <location>
        <begin position="1"/>
        <end position="26"/>
    </location>
</feature>
<dbReference type="OrthoDB" id="47007at2759"/>
<protein>
    <recommendedName>
        <fullName evidence="8">Retinol dehydrogenase 8</fullName>
    </recommendedName>
</protein>
<dbReference type="Proteomes" id="UP000001593">
    <property type="component" value="Unassembled WGS sequence"/>
</dbReference>
<dbReference type="Gene3D" id="3.40.50.720">
    <property type="entry name" value="NAD(P)-binding Rossmann-like Domain"/>
    <property type="match status" value="1"/>
</dbReference>
<evidence type="ECO:0000313" key="6">
    <source>
        <dbReference type="EMBL" id="EDO42776.1"/>
    </source>
</evidence>
<proteinExistence type="inferred from homology"/>
<dbReference type="PANTHER" id="PTHR44169">
    <property type="entry name" value="NADPH-DEPENDENT 1-ACYLDIHYDROXYACETONE PHOSPHATE REDUCTASE"/>
    <property type="match status" value="1"/>
</dbReference>
<evidence type="ECO:0000256" key="5">
    <source>
        <dbReference type="SAM" id="MobiDB-lite"/>
    </source>
</evidence>
<dbReference type="Pfam" id="PF00106">
    <property type="entry name" value="adh_short"/>
    <property type="match status" value="1"/>
</dbReference>
<dbReference type="InterPro" id="IPR002347">
    <property type="entry name" value="SDR_fam"/>
</dbReference>
<dbReference type="HOGENOM" id="CLU_010194_2_9_1"/>
<dbReference type="EMBL" id="DS469561">
    <property type="protein sequence ID" value="EDO42776.1"/>
    <property type="molecule type" value="Genomic_DNA"/>
</dbReference>
<dbReference type="STRING" id="45351.A7S0P8"/>
<dbReference type="GO" id="GO:0006654">
    <property type="term" value="P:phosphatidic acid biosynthetic process"/>
    <property type="evidence" value="ECO:0000318"/>
    <property type="project" value="GO_Central"/>
</dbReference>
<keyword evidence="3" id="KW-0443">Lipid metabolism</keyword>
<dbReference type="OMA" id="HKIITMD"/>